<dbReference type="InterPro" id="IPR036789">
    <property type="entry name" value="Ribosomal_uL6-like_a/b-dom_sf"/>
</dbReference>
<dbReference type="EMBL" id="CP102584">
    <property type="protein sequence ID" value="UVC46366.1"/>
    <property type="molecule type" value="Genomic_DNA"/>
</dbReference>
<sequence>MINNNKITLIIDKCTNFLYTSIYNIKLLLSINKFIYKLINIDKKLLPFIASNNKFIYQFNKILIKTLKFLNTSYSVNIIINRIHYNSVLLENKLIIKIGNLNNVIIYIPDIKQLRIHLSKKNDLISLTCKNETYLTNLSSLIKNIKKIDKCTGVGMHYDNEKILFKRKITNDTKN</sequence>
<evidence type="ECO:0000313" key="2">
    <source>
        <dbReference type="Proteomes" id="UP000244811"/>
    </source>
</evidence>
<protein>
    <submittedName>
        <fullName evidence="1">Ribosomal protein L6</fullName>
    </submittedName>
</protein>
<organism evidence="1 2">
    <name type="scientific">Theileria orientalis</name>
    <dbReference type="NCBI Taxonomy" id="68886"/>
    <lineage>
        <taxon>Eukaryota</taxon>
        <taxon>Sar</taxon>
        <taxon>Alveolata</taxon>
        <taxon>Apicomplexa</taxon>
        <taxon>Aconoidasida</taxon>
        <taxon>Piroplasmida</taxon>
        <taxon>Theileriidae</taxon>
        <taxon>Theileria</taxon>
    </lineage>
</organism>
<keyword evidence="1" id="KW-0687">Ribonucleoprotein</keyword>
<dbReference type="Proteomes" id="UP000244811">
    <property type="component" value="Apicoplast Pltd"/>
</dbReference>
<accession>A0A976XJG2</accession>
<keyword evidence="1" id="KW-0934">Plastid</keyword>
<dbReference type="SUPFAM" id="SSF56053">
    <property type="entry name" value="Ribosomal protein L6"/>
    <property type="match status" value="1"/>
</dbReference>
<dbReference type="Gene3D" id="3.90.930.12">
    <property type="entry name" value="Ribosomal protein L6, alpha-beta domain"/>
    <property type="match status" value="1"/>
</dbReference>
<reference evidence="1" key="1">
    <citation type="submission" date="2022-07" db="EMBL/GenBank/DDBJ databases">
        <title>Chromosomal assemblies of T. orientalis with long-read sequencing.</title>
        <authorList>
            <person name="Yam J."/>
            <person name="Bogema D.R."/>
            <person name="Micallef M.L."/>
            <person name="Djordjevic S."/>
            <person name="Jenkins C."/>
        </authorList>
    </citation>
    <scope>NUCLEOTIDE SEQUENCE</scope>
    <source>
        <strain evidence="1">Goon Nure</strain>
    </source>
</reference>
<geneLocation type="apicoplast" evidence="1"/>
<dbReference type="AlphaFoldDB" id="A0A976XJG2"/>
<dbReference type="GO" id="GO:0019843">
    <property type="term" value="F:rRNA binding"/>
    <property type="evidence" value="ECO:0007669"/>
    <property type="project" value="InterPro"/>
</dbReference>
<gene>
    <name evidence="1" type="ORF">MACK_004156</name>
</gene>
<keyword evidence="1" id="KW-0933">Apicoplast</keyword>
<dbReference type="GO" id="GO:0006412">
    <property type="term" value="P:translation"/>
    <property type="evidence" value="ECO:0007669"/>
    <property type="project" value="InterPro"/>
</dbReference>
<dbReference type="GO" id="GO:0003735">
    <property type="term" value="F:structural constituent of ribosome"/>
    <property type="evidence" value="ECO:0007669"/>
    <property type="project" value="InterPro"/>
</dbReference>
<evidence type="ECO:0000313" key="1">
    <source>
        <dbReference type="EMBL" id="UVC46366.1"/>
    </source>
</evidence>
<name>A0A976XJG2_THEOR</name>
<proteinExistence type="predicted"/>
<dbReference type="GO" id="GO:0005840">
    <property type="term" value="C:ribosome"/>
    <property type="evidence" value="ECO:0007669"/>
    <property type="project" value="UniProtKB-KW"/>
</dbReference>
<keyword evidence="1" id="KW-0689">Ribosomal protein</keyword>